<keyword evidence="2 5" id="KW-0812">Transmembrane</keyword>
<keyword evidence="8" id="KW-1185">Reference proteome</keyword>
<dbReference type="PANTHER" id="PTHR34441:SF1">
    <property type="entry name" value="MOTILE SPERM DOMAIN-CONTAINING 1"/>
    <property type="match status" value="1"/>
</dbReference>
<protein>
    <submittedName>
        <fullName evidence="7">Motile sperm domain-containing protein 1</fullName>
    </submittedName>
</protein>
<evidence type="ECO:0000256" key="5">
    <source>
        <dbReference type="SAM" id="Phobius"/>
    </source>
</evidence>
<evidence type="ECO:0000259" key="6">
    <source>
        <dbReference type="Pfam" id="PF00635"/>
    </source>
</evidence>
<dbReference type="AlphaFoldDB" id="A0AAN8WMY0"/>
<evidence type="ECO:0000256" key="3">
    <source>
        <dbReference type="ARBA" id="ARBA00022989"/>
    </source>
</evidence>
<dbReference type="InterPro" id="IPR008962">
    <property type="entry name" value="PapD-like_sf"/>
</dbReference>
<dbReference type="SUPFAM" id="SSF49354">
    <property type="entry name" value="PapD-like"/>
    <property type="match status" value="1"/>
</dbReference>
<dbReference type="InterPro" id="IPR000535">
    <property type="entry name" value="MSP_dom"/>
</dbReference>
<keyword evidence="3 5" id="KW-1133">Transmembrane helix</keyword>
<gene>
    <name evidence="7" type="primary">MOSPD1</name>
    <name evidence="7" type="ORF">SK128_004988</name>
</gene>
<feature type="transmembrane region" description="Helical" evidence="5">
    <location>
        <begin position="253"/>
        <end position="270"/>
    </location>
</feature>
<dbReference type="Gene3D" id="2.60.40.10">
    <property type="entry name" value="Immunoglobulins"/>
    <property type="match status" value="1"/>
</dbReference>
<dbReference type="GO" id="GO:0005737">
    <property type="term" value="C:cytoplasm"/>
    <property type="evidence" value="ECO:0007669"/>
    <property type="project" value="TreeGrafter"/>
</dbReference>
<organism evidence="7 8">
    <name type="scientific">Halocaridina rubra</name>
    <name type="common">Hawaiian red shrimp</name>
    <dbReference type="NCBI Taxonomy" id="373956"/>
    <lineage>
        <taxon>Eukaryota</taxon>
        <taxon>Metazoa</taxon>
        <taxon>Ecdysozoa</taxon>
        <taxon>Arthropoda</taxon>
        <taxon>Crustacea</taxon>
        <taxon>Multicrustacea</taxon>
        <taxon>Malacostraca</taxon>
        <taxon>Eumalacostraca</taxon>
        <taxon>Eucarida</taxon>
        <taxon>Decapoda</taxon>
        <taxon>Pleocyemata</taxon>
        <taxon>Caridea</taxon>
        <taxon>Atyoidea</taxon>
        <taxon>Atyidae</taxon>
        <taxon>Halocaridina</taxon>
    </lineage>
</organism>
<dbReference type="InterPro" id="IPR039283">
    <property type="entry name" value="MOSPD1/3"/>
</dbReference>
<keyword evidence="4 5" id="KW-0472">Membrane</keyword>
<evidence type="ECO:0000256" key="2">
    <source>
        <dbReference type="ARBA" id="ARBA00022692"/>
    </source>
</evidence>
<dbReference type="GO" id="GO:0016020">
    <property type="term" value="C:membrane"/>
    <property type="evidence" value="ECO:0007669"/>
    <property type="project" value="UniProtKB-SubCell"/>
</dbReference>
<evidence type="ECO:0000256" key="1">
    <source>
        <dbReference type="ARBA" id="ARBA00004141"/>
    </source>
</evidence>
<evidence type="ECO:0000256" key="4">
    <source>
        <dbReference type="ARBA" id="ARBA00023136"/>
    </source>
</evidence>
<reference evidence="7 8" key="1">
    <citation type="submission" date="2023-11" db="EMBL/GenBank/DDBJ databases">
        <title>Halocaridina rubra genome assembly.</title>
        <authorList>
            <person name="Smith C."/>
        </authorList>
    </citation>
    <scope>NUCLEOTIDE SEQUENCE [LARGE SCALE GENOMIC DNA]</scope>
    <source>
        <strain evidence="7">EP-1</strain>
        <tissue evidence="7">Whole</tissue>
    </source>
</reference>
<evidence type="ECO:0000313" key="8">
    <source>
        <dbReference type="Proteomes" id="UP001381693"/>
    </source>
</evidence>
<evidence type="ECO:0000313" key="7">
    <source>
        <dbReference type="EMBL" id="KAK7068971.1"/>
    </source>
</evidence>
<dbReference type="Pfam" id="PF00635">
    <property type="entry name" value="Motile_Sperm"/>
    <property type="match status" value="1"/>
</dbReference>
<dbReference type="InterPro" id="IPR013783">
    <property type="entry name" value="Ig-like_fold"/>
</dbReference>
<comment type="subcellular location">
    <subcellularLocation>
        <location evidence="1">Membrane</location>
        <topology evidence="1">Multi-pass membrane protein</topology>
    </subcellularLocation>
</comment>
<feature type="domain" description="MSP" evidence="6">
    <location>
        <begin position="55"/>
        <end position="140"/>
    </location>
</feature>
<feature type="transmembrane region" description="Helical" evidence="5">
    <location>
        <begin position="215"/>
        <end position="233"/>
    </location>
</feature>
<accession>A0AAN8WMY0</accession>
<proteinExistence type="predicted"/>
<sequence>MWRFCRHHPRHSNDVILTSCSPKQLLCPIVSPVSGSISRGNVVMQGSGLDGRIPIFVFPPSLTFYLDDPSTHKQILTLYNPYDFYLAYQILCNRPGRYVVDESNGVIRPKCYLDIVVSHTEPSLNNVNSQDKIRFQIYEEGRRPIGREPLGKRDIPVTLVKGVPDSRSSSTSDGDRFESIQASGHAAAGSGIYSTDGQLSNVHHQREFGASRDKSPSMVLVCAAVVCIIGLLLPTEGESHQSLIPQYLHLSSNFKIVIAFSLGMLTLSVLRAG</sequence>
<dbReference type="PANTHER" id="PTHR34441">
    <property type="entry name" value="MOTILE SPERM DOMAIN-CONTAINING PROTEIN 1"/>
    <property type="match status" value="1"/>
</dbReference>
<comment type="caution">
    <text evidence="7">The sequence shown here is derived from an EMBL/GenBank/DDBJ whole genome shotgun (WGS) entry which is preliminary data.</text>
</comment>
<name>A0AAN8WMY0_HALRR</name>
<dbReference type="EMBL" id="JAXCGZ010017065">
    <property type="protein sequence ID" value="KAK7068971.1"/>
    <property type="molecule type" value="Genomic_DNA"/>
</dbReference>
<dbReference type="Proteomes" id="UP001381693">
    <property type="component" value="Unassembled WGS sequence"/>
</dbReference>